<evidence type="ECO:0000313" key="12">
    <source>
        <dbReference type="Proteomes" id="UP000678393"/>
    </source>
</evidence>
<gene>
    <name evidence="11" type="ORF">CUNI_LOCUS14998</name>
</gene>
<evidence type="ECO:0000256" key="7">
    <source>
        <dbReference type="ARBA" id="ARBA00023170"/>
    </source>
</evidence>
<dbReference type="EMBL" id="CAJHNH020003501">
    <property type="protein sequence ID" value="CAG5129440.1"/>
    <property type="molecule type" value="Genomic_DNA"/>
</dbReference>
<keyword evidence="4 9" id="KW-1133">Transmembrane helix</keyword>
<feature type="transmembrane region" description="Helical" evidence="9">
    <location>
        <begin position="234"/>
        <end position="256"/>
    </location>
</feature>
<evidence type="ECO:0000313" key="11">
    <source>
        <dbReference type="EMBL" id="CAG5129440.1"/>
    </source>
</evidence>
<sequence length="320" mass="35891">MAMDNCTDNFSDAVTTPGDVYTSIVETGILTISFVLNVIIVACVCCSPHLHTFSNVFVVSLAVSDILFATAYEFTSAVNLYMASTHLPSPCSPVLQCMSSYLASCSMICSRICHLVVSVERWLYIAWPFVHQRVITTKSIINCLICVWIISMLSGVHIITDCRSSYTEFMIGYATIDACVHFVVGSLMVAIYVHIGFIIRQQSVAILKSRPTVGNNNVGTINSRIAWNIVRMPVTIFGTFFLCVTPIVFCNIYLFATDESPTFYHGNTMYDVLRIITIFHTWANFLVYVLQDKKFRSVMACYLLKMGTVIWPIRIHPINN</sequence>
<evidence type="ECO:0000256" key="3">
    <source>
        <dbReference type="ARBA" id="ARBA00022692"/>
    </source>
</evidence>
<keyword evidence="8" id="KW-0807">Transducer</keyword>
<feature type="transmembrane region" description="Helical" evidence="9">
    <location>
        <begin position="268"/>
        <end position="290"/>
    </location>
</feature>
<feature type="transmembrane region" description="Helical" evidence="9">
    <location>
        <begin position="101"/>
        <end position="119"/>
    </location>
</feature>
<evidence type="ECO:0000256" key="6">
    <source>
        <dbReference type="ARBA" id="ARBA00023136"/>
    </source>
</evidence>
<dbReference type="GO" id="GO:0004930">
    <property type="term" value="F:G protein-coupled receptor activity"/>
    <property type="evidence" value="ECO:0007669"/>
    <property type="project" value="UniProtKB-KW"/>
</dbReference>
<dbReference type="AlphaFoldDB" id="A0A8S3ZNL8"/>
<reference evidence="11" key="1">
    <citation type="submission" date="2021-04" db="EMBL/GenBank/DDBJ databases">
        <authorList>
            <consortium name="Molecular Ecology Group"/>
        </authorList>
    </citation>
    <scope>NUCLEOTIDE SEQUENCE</scope>
</reference>
<comment type="caution">
    <text evidence="11">The sequence shown here is derived from an EMBL/GenBank/DDBJ whole genome shotgun (WGS) entry which is preliminary data.</text>
</comment>
<keyword evidence="3 9" id="KW-0812">Transmembrane</keyword>
<dbReference type="OrthoDB" id="6107361at2759"/>
<dbReference type="CDD" id="cd00637">
    <property type="entry name" value="7tm_classA_rhodopsin-like"/>
    <property type="match status" value="1"/>
</dbReference>
<dbReference type="InterPro" id="IPR000276">
    <property type="entry name" value="GPCR_Rhodpsn"/>
</dbReference>
<dbReference type="PROSITE" id="PS50262">
    <property type="entry name" value="G_PROTEIN_RECEP_F1_2"/>
    <property type="match status" value="1"/>
</dbReference>
<keyword evidence="7" id="KW-0675">Receptor</keyword>
<evidence type="ECO:0000256" key="8">
    <source>
        <dbReference type="ARBA" id="ARBA00023224"/>
    </source>
</evidence>
<keyword evidence="2" id="KW-1003">Cell membrane</keyword>
<dbReference type="Gene3D" id="1.20.1070.10">
    <property type="entry name" value="Rhodopsin 7-helix transmembrane proteins"/>
    <property type="match status" value="1"/>
</dbReference>
<feature type="transmembrane region" description="Helical" evidence="9">
    <location>
        <begin position="20"/>
        <end position="44"/>
    </location>
</feature>
<evidence type="ECO:0000256" key="1">
    <source>
        <dbReference type="ARBA" id="ARBA00004651"/>
    </source>
</evidence>
<dbReference type="GO" id="GO:0005886">
    <property type="term" value="C:plasma membrane"/>
    <property type="evidence" value="ECO:0007669"/>
    <property type="project" value="UniProtKB-SubCell"/>
</dbReference>
<feature type="transmembrane region" description="Helical" evidence="9">
    <location>
        <begin position="56"/>
        <end position="81"/>
    </location>
</feature>
<keyword evidence="5" id="KW-0297">G-protein coupled receptor</keyword>
<keyword evidence="12" id="KW-1185">Reference proteome</keyword>
<dbReference type="SUPFAM" id="SSF81321">
    <property type="entry name" value="Family A G protein-coupled receptor-like"/>
    <property type="match status" value="1"/>
</dbReference>
<dbReference type="Pfam" id="PF00001">
    <property type="entry name" value="7tm_1"/>
    <property type="match status" value="1"/>
</dbReference>
<feature type="transmembrane region" description="Helical" evidence="9">
    <location>
        <begin position="140"/>
        <end position="159"/>
    </location>
</feature>
<dbReference type="InterPro" id="IPR017452">
    <property type="entry name" value="GPCR_Rhodpsn_7TM"/>
</dbReference>
<proteinExistence type="predicted"/>
<feature type="transmembrane region" description="Helical" evidence="9">
    <location>
        <begin position="171"/>
        <end position="199"/>
    </location>
</feature>
<comment type="subcellular location">
    <subcellularLocation>
        <location evidence="1">Cell membrane</location>
        <topology evidence="1">Multi-pass membrane protein</topology>
    </subcellularLocation>
</comment>
<dbReference type="PANTHER" id="PTHR24228">
    <property type="entry name" value="B2 BRADYKININ RECEPTOR/ANGIOTENSIN II RECEPTOR"/>
    <property type="match status" value="1"/>
</dbReference>
<evidence type="ECO:0000259" key="10">
    <source>
        <dbReference type="PROSITE" id="PS50262"/>
    </source>
</evidence>
<dbReference type="Proteomes" id="UP000678393">
    <property type="component" value="Unassembled WGS sequence"/>
</dbReference>
<protein>
    <recommendedName>
        <fullName evidence="10">G-protein coupled receptors family 1 profile domain-containing protein</fullName>
    </recommendedName>
</protein>
<feature type="domain" description="G-protein coupled receptors family 1 profile" evidence="10">
    <location>
        <begin position="36"/>
        <end position="288"/>
    </location>
</feature>
<accession>A0A8S3ZNL8</accession>
<evidence type="ECO:0000256" key="2">
    <source>
        <dbReference type="ARBA" id="ARBA00022475"/>
    </source>
</evidence>
<evidence type="ECO:0000256" key="9">
    <source>
        <dbReference type="SAM" id="Phobius"/>
    </source>
</evidence>
<evidence type="ECO:0000256" key="5">
    <source>
        <dbReference type="ARBA" id="ARBA00023040"/>
    </source>
</evidence>
<name>A0A8S3ZNL8_9EUPU</name>
<evidence type="ECO:0000256" key="4">
    <source>
        <dbReference type="ARBA" id="ARBA00022989"/>
    </source>
</evidence>
<dbReference type="PRINTS" id="PR00237">
    <property type="entry name" value="GPCRRHODOPSN"/>
</dbReference>
<keyword evidence="6 9" id="KW-0472">Membrane</keyword>
<organism evidence="11 12">
    <name type="scientific">Candidula unifasciata</name>
    <dbReference type="NCBI Taxonomy" id="100452"/>
    <lineage>
        <taxon>Eukaryota</taxon>
        <taxon>Metazoa</taxon>
        <taxon>Spiralia</taxon>
        <taxon>Lophotrochozoa</taxon>
        <taxon>Mollusca</taxon>
        <taxon>Gastropoda</taxon>
        <taxon>Heterobranchia</taxon>
        <taxon>Euthyneura</taxon>
        <taxon>Panpulmonata</taxon>
        <taxon>Eupulmonata</taxon>
        <taxon>Stylommatophora</taxon>
        <taxon>Helicina</taxon>
        <taxon>Helicoidea</taxon>
        <taxon>Geomitridae</taxon>
        <taxon>Candidula</taxon>
    </lineage>
</organism>
<dbReference type="PANTHER" id="PTHR24228:SF59">
    <property type="entry name" value="NEUROPEPTIDE RECEPTOR 15"/>
    <property type="match status" value="1"/>
</dbReference>